<dbReference type="STRING" id="658219.SAMN05216212_1624"/>
<dbReference type="AlphaFoldDB" id="A0A1G8ZH45"/>
<organism evidence="3 4">
    <name type="scientific">Microbulbifer yueqingensis</name>
    <dbReference type="NCBI Taxonomy" id="658219"/>
    <lineage>
        <taxon>Bacteria</taxon>
        <taxon>Pseudomonadati</taxon>
        <taxon>Pseudomonadota</taxon>
        <taxon>Gammaproteobacteria</taxon>
        <taxon>Cellvibrionales</taxon>
        <taxon>Microbulbiferaceae</taxon>
        <taxon>Microbulbifer</taxon>
    </lineage>
</organism>
<dbReference type="InterPro" id="IPR052755">
    <property type="entry name" value="Lysozyme_Inhibitor_LprI"/>
</dbReference>
<protein>
    <recommendedName>
        <fullName evidence="5">Lysozyme inhibitor LprI N-terminal domain-containing protein</fullName>
    </recommendedName>
</protein>
<proteinExistence type="predicted"/>
<feature type="signal peptide" evidence="2">
    <location>
        <begin position="1"/>
        <end position="17"/>
    </location>
</feature>
<dbReference type="EMBL" id="FNFH01000003">
    <property type="protein sequence ID" value="SDK14381.1"/>
    <property type="molecule type" value="Genomic_DNA"/>
</dbReference>
<dbReference type="PANTHER" id="PTHR37549:SF1">
    <property type="entry name" value="LIPOPROTEIN LPRI"/>
    <property type="match status" value="1"/>
</dbReference>
<dbReference type="RefSeq" id="WP_091511655.1">
    <property type="nucleotide sequence ID" value="NZ_FNFH01000003.1"/>
</dbReference>
<evidence type="ECO:0000256" key="2">
    <source>
        <dbReference type="SAM" id="SignalP"/>
    </source>
</evidence>
<evidence type="ECO:0000313" key="3">
    <source>
        <dbReference type="EMBL" id="SDK14381.1"/>
    </source>
</evidence>
<reference evidence="4" key="1">
    <citation type="submission" date="2016-10" db="EMBL/GenBank/DDBJ databases">
        <authorList>
            <person name="Varghese N."/>
            <person name="Submissions S."/>
        </authorList>
    </citation>
    <scope>NUCLEOTIDE SEQUENCE [LARGE SCALE GENOMIC DNA]</scope>
    <source>
        <strain evidence="4">CGMCC 1.10658</strain>
    </source>
</reference>
<dbReference type="GO" id="GO:0005576">
    <property type="term" value="C:extracellular region"/>
    <property type="evidence" value="ECO:0007669"/>
    <property type="project" value="TreeGrafter"/>
</dbReference>
<feature type="compositionally biased region" description="Polar residues" evidence="1">
    <location>
        <begin position="185"/>
        <end position="200"/>
    </location>
</feature>
<evidence type="ECO:0000256" key="1">
    <source>
        <dbReference type="SAM" id="MobiDB-lite"/>
    </source>
</evidence>
<evidence type="ECO:0008006" key="5">
    <source>
        <dbReference type="Google" id="ProtNLM"/>
    </source>
</evidence>
<dbReference type="OrthoDB" id="5565855at2"/>
<accession>A0A1G8ZH45</accession>
<sequence length="214" mass="23768">MLAVIAALLLGTIAADARGAAARVSCGNVSGFAIENLVCQDEELTRLDRLLRKLMDDVVGERAPGQPAGKRLQERAGKWRARRHQCWRAQNPRQCVVELYRRSIAELQVEVALAGTSRVVHYLCRDQVLTLRFHDTSVPALTVDFRGREVFMLRDRDSAANRYSGPSLSVSIQPGLLLLHRSGRNESSLKCQPSSQQGSETGRRTDFAQCSNRP</sequence>
<evidence type="ECO:0000313" key="4">
    <source>
        <dbReference type="Proteomes" id="UP000199305"/>
    </source>
</evidence>
<gene>
    <name evidence="3" type="ORF">SAMN05216212_1624</name>
</gene>
<dbReference type="PANTHER" id="PTHR37549">
    <property type="entry name" value="LIPOPROTEIN LPRI"/>
    <property type="match status" value="1"/>
</dbReference>
<name>A0A1G8ZH45_9GAMM</name>
<dbReference type="Proteomes" id="UP000199305">
    <property type="component" value="Unassembled WGS sequence"/>
</dbReference>
<feature type="region of interest" description="Disordered" evidence="1">
    <location>
        <begin position="185"/>
        <end position="214"/>
    </location>
</feature>
<keyword evidence="2" id="KW-0732">Signal</keyword>
<keyword evidence="4" id="KW-1185">Reference proteome</keyword>
<feature type="chain" id="PRO_5011535158" description="Lysozyme inhibitor LprI N-terminal domain-containing protein" evidence="2">
    <location>
        <begin position="18"/>
        <end position="214"/>
    </location>
</feature>